<evidence type="ECO:0000313" key="2">
    <source>
        <dbReference type="EMBL" id="VVE70827.1"/>
    </source>
</evidence>
<dbReference type="AlphaFoldDB" id="A0A5E5ACK0"/>
<accession>A0A5E5ACK0</accession>
<dbReference type="EMBL" id="CABPSQ010000007">
    <property type="protein sequence ID" value="VVE70827.1"/>
    <property type="molecule type" value="Genomic_DNA"/>
</dbReference>
<feature type="domain" description="NAD-dependent epimerase/dehydratase" evidence="1">
    <location>
        <begin position="14"/>
        <end position="235"/>
    </location>
</feature>
<dbReference type="PANTHER" id="PTHR48079">
    <property type="entry name" value="PROTEIN YEEZ"/>
    <property type="match status" value="1"/>
</dbReference>
<gene>
    <name evidence="2" type="ORF">PCA31118_03666</name>
</gene>
<dbReference type="GO" id="GO:0004029">
    <property type="term" value="F:aldehyde dehydrogenase (NAD+) activity"/>
    <property type="evidence" value="ECO:0007669"/>
    <property type="project" value="TreeGrafter"/>
</dbReference>
<dbReference type="PANTHER" id="PTHR48079:SF6">
    <property type="entry name" value="NAD(P)-BINDING DOMAIN-CONTAINING PROTEIN-RELATED"/>
    <property type="match status" value="1"/>
</dbReference>
<reference evidence="2 3" key="1">
    <citation type="submission" date="2019-08" db="EMBL/GenBank/DDBJ databases">
        <authorList>
            <person name="Peeters C."/>
        </authorList>
    </citation>
    <scope>NUCLEOTIDE SEQUENCE [LARGE SCALE GENOMIC DNA]</scope>
    <source>
        <strain evidence="2 3">LMG 31118</strain>
    </source>
</reference>
<dbReference type="Gene3D" id="3.40.50.720">
    <property type="entry name" value="NAD(P)-binding Rossmann-like Domain"/>
    <property type="match status" value="1"/>
</dbReference>
<dbReference type="CDD" id="cd05232">
    <property type="entry name" value="UDP_G4E_4_SDR_e"/>
    <property type="match status" value="1"/>
</dbReference>
<dbReference type="GO" id="GO:0005737">
    <property type="term" value="C:cytoplasm"/>
    <property type="evidence" value="ECO:0007669"/>
    <property type="project" value="TreeGrafter"/>
</dbReference>
<dbReference type="InterPro" id="IPR036291">
    <property type="entry name" value="NAD(P)-bd_dom_sf"/>
</dbReference>
<dbReference type="InterPro" id="IPR001509">
    <property type="entry name" value="Epimerase_deHydtase"/>
</dbReference>
<evidence type="ECO:0000259" key="1">
    <source>
        <dbReference type="Pfam" id="PF01370"/>
    </source>
</evidence>
<evidence type="ECO:0000313" key="3">
    <source>
        <dbReference type="Proteomes" id="UP000414136"/>
    </source>
</evidence>
<dbReference type="Pfam" id="PF01370">
    <property type="entry name" value="Epimerase"/>
    <property type="match status" value="1"/>
</dbReference>
<protein>
    <submittedName>
        <fullName evidence="2">NAD-dependent dehydratase</fullName>
    </submittedName>
</protein>
<proteinExistence type="predicted"/>
<dbReference type="SUPFAM" id="SSF51735">
    <property type="entry name" value="NAD(P)-binding Rossmann-fold domains"/>
    <property type="match status" value="1"/>
</dbReference>
<dbReference type="Proteomes" id="UP000414136">
    <property type="component" value="Unassembled WGS sequence"/>
</dbReference>
<sequence>MVETTPAKMMTTNVLVTGASGLVGGALLSHLRAMPNVRALGAYRTKQTNGEFSRVVGDLGPDTNWSAALSGIDVVVHCAARVHVMNEAGNDVALAKFRDINVAGTARLARECLRAGVRRLVFVSSVKVNGESTTARAPYRYDDPPAPQDPYGVSKWEAEEGLWEIARDGLEVVVVRPPLVYGPGVKANFLRLMQAVANGRALPFGAVRNRRSMVYVGNLADLLSTCATHPAAAGQTFLVSDGADLSTGDLVREIANALDSRPRLIRVPPSLMDCAAGLIGKKATADRVLGSLQVDIAHTSDTLGWRPPFSVQEGMRATVSAWRSGDSIAS</sequence>
<name>A0A5E5ACK0_9BURK</name>
<organism evidence="2 3">
    <name type="scientific">Pandoraea captiosa</name>
    <dbReference type="NCBI Taxonomy" id="2508302"/>
    <lineage>
        <taxon>Bacteria</taxon>
        <taxon>Pseudomonadati</taxon>
        <taxon>Pseudomonadota</taxon>
        <taxon>Betaproteobacteria</taxon>
        <taxon>Burkholderiales</taxon>
        <taxon>Burkholderiaceae</taxon>
        <taxon>Pandoraea</taxon>
    </lineage>
</organism>
<dbReference type="InterPro" id="IPR051783">
    <property type="entry name" value="NAD(P)-dependent_oxidoreduct"/>
</dbReference>
<keyword evidence="3" id="KW-1185">Reference proteome</keyword>